<dbReference type="SUPFAM" id="SSF49265">
    <property type="entry name" value="Fibronectin type III"/>
    <property type="match status" value="1"/>
</dbReference>
<dbReference type="InterPro" id="IPR024079">
    <property type="entry name" value="MetalloPept_cat_dom_sf"/>
</dbReference>
<gene>
    <name evidence="5" type="ORF">GCM10011506_33300</name>
</gene>
<dbReference type="SUPFAM" id="SSF55486">
    <property type="entry name" value="Metalloproteases ('zincins'), catalytic domain"/>
    <property type="match status" value="1"/>
</dbReference>
<dbReference type="InterPro" id="IPR003961">
    <property type="entry name" value="FN3_dom"/>
</dbReference>
<dbReference type="InterPro" id="IPR008979">
    <property type="entry name" value="Galactose-bd-like_sf"/>
</dbReference>
<dbReference type="Pfam" id="PF18962">
    <property type="entry name" value="Por_Secre_tail"/>
    <property type="match status" value="1"/>
</dbReference>
<proteinExistence type="predicted"/>
<dbReference type="Pfam" id="PF13583">
    <property type="entry name" value="Reprolysin_4"/>
    <property type="match status" value="1"/>
</dbReference>
<feature type="domain" description="P/Homo B" evidence="4">
    <location>
        <begin position="829"/>
        <end position="981"/>
    </location>
</feature>
<evidence type="ECO:0000256" key="1">
    <source>
        <dbReference type="ARBA" id="ARBA00022670"/>
    </source>
</evidence>
<dbReference type="SMART" id="SM00060">
    <property type="entry name" value="FN3"/>
    <property type="match status" value="2"/>
</dbReference>
<keyword evidence="2" id="KW-0378">Hydrolase</keyword>
<name>A0ABQ1MR56_9BACT</name>
<dbReference type="Gene3D" id="2.60.40.10">
    <property type="entry name" value="Immunoglobulins"/>
    <property type="match status" value="3"/>
</dbReference>
<organism evidence="5 6">
    <name type="scientific">Marivirga lumbricoides</name>
    <dbReference type="NCBI Taxonomy" id="1046115"/>
    <lineage>
        <taxon>Bacteria</taxon>
        <taxon>Pseudomonadati</taxon>
        <taxon>Bacteroidota</taxon>
        <taxon>Cytophagia</taxon>
        <taxon>Cytophagales</taxon>
        <taxon>Marivirgaceae</taxon>
        <taxon>Marivirga</taxon>
    </lineage>
</organism>
<evidence type="ECO:0000313" key="5">
    <source>
        <dbReference type="EMBL" id="GGC45025.1"/>
    </source>
</evidence>
<keyword evidence="1" id="KW-0645">Protease</keyword>
<dbReference type="InterPro" id="IPR036116">
    <property type="entry name" value="FN3_sf"/>
</dbReference>
<evidence type="ECO:0000256" key="2">
    <source>
        <dbReference type="ARBA" id="ARBA00022801"/>
    </source>
</evidence>
<feature type="domain" description="Fibronectin type-III" evidence="3">
    <location>
        <begin position="986"/>
        <end position="1077"/>
    </location>
</feature>
<dbReference type="Pfam" id="PF01483">
    <property type="entry name" value="P_proprotein"/>
    <property type="match status" value="1"/>
</dbReference>
<dbReference type="Proteomes" id="UP000636010">
    <property type="component" value="Unassembled WGS sequence"/>
</dbReference>
<dbReference type="Gene3D" id="3.40.390.10">
    <property type="entry name" value="Collagenase (Catalytic Domain)"/>
    <property type="match status" value="1"/>
</dbReference>
<dbReference type="EMBL" id="BMEC01000011">
    <property type="protein sequence ID" value="GGC45025.1"/>
    <property type="molecule type" value="Genomic_DNA"/>
</dbReference>
<dbReference type="RefSeq" id="WP_188465626.1">
    <property type="nucleotide sequence ID" value="NZ_BAABHU010000011.1"/>
</dbReference>
<accession>A0ABQ1MR56</accession>
<dbReference type="CDD" id="cd00063">
    <property type="entry name" value="FN3"/>
    <property type="match status" value="1"/>
</dbReference>
<reference evidence="6" key="1">
    <citation type="journal article" date="2019" name="Int. J. Syst. Evol. Microbiol.">
        <title>The Global Catalogue of Microorganisms (GCM) 10K type strain sequencing project: providing services to taxonomists for standard genome sequencing and annotation.</title>
        <authorList>
            <consortium name="The Broad Institute Genomics Platform"/>
            <consortium name="The Broad Institute Genome Sequencing Center for Infectious Disease"/>
            <person name="Wu L."/>
            <person name="Ma J."/>
        </authorList>
    </citation>
    <scope>NUCLEOTIDE SEQUENCE [LARGE SCALE GENOMIC DNA]</scope>
    <source>
        <strain evidence="6">CGMCC 1.10832</strain>
    </source>
</reference>
<keyword evidence="6" id="KW-1185">Reference proteome</keyword>
<evidence type="ECO:0000259" key="4">
    <source>
        <dbReference type="PROSITE" id="PS51829"/>
    </source>
</evidence>
<dbReference type="InterPro" id="IPR013783">
    <property type="entry name" value="Ig-like_fold"/>
</dbReference>
<protein>
    <submittedName>
        <fullName evidence="5">Uncharacterized protein</fullName>
    </submittedName>
</protein>
<dbReference type="InterPro" id="IPR026444">
    <property type="entry name" value="Secre_tail"/>
</dbReference>
<dbReference type="PROSITE" id="PS51829">
    <property type="entry name" value="P_HOMO_B"/>
    <property type="match status" value="1"/>
</dbReference>
<dbReference type="SUPFAM" id="SSF49785">
    <property type="entry name" value="Galactose-binding domain-like"/>
    <property type="match status" value="1"/>
</dbReference>
<evidence type="ECO:0000313" key="6">
    <source>
        <dbReference type="Proteomes" id="UP000636010"/>
    </source>
</evidence>
<dbReference type="Gene3D" id="2.60.120.260">
    <property type="entry name" value="Galactose-binding domain-like"/>
    <property type="match status" value="1"/>
</dbReference>
<sequence length="1158" mass="127235">MSRFYISVIIGCFTFVLGAPLKGQSQSFWKKANQSSFRTASSATIQNAQYYSLALDEFVKSNQQNIFIPYPDGSLGEFRIEEVPVMSPKLAKKYPGIKTFKGRNIANGEVIRLNYSKKGFHAMIFSEKGQIFIDPLSLDDAENYHVYYKKDFAKSVPQKDFFESEPIIYDQQRLNAARQLASTGAVQRPSGTQLRTYRIAIAATGEYTQYHGGTVEDALSAIVTTLNRVNGIYERDVAVRMVLVDNNDEIIFTDPSTDPFNNSSNSILLNQLQTQIDEIIGSNNYDIGHGFSVGNGGVAGLGVVCQNGSKARGVTGSFDPVGDPFDIDYVAHELGHQFGASHTFNSEIGSCSKGNRSANSAYEPGSGTTIMAYAGICGSDNIQQNSDAYFHVESLININSFIQLSGGNSCAQITETGNNIPIVEAGTGGFTIPIGTPFQLNGSATDPDGDAMNFVWEQYDLGPAGSPETPSGNAPLFRSFLPSSDTFRIFPQLSDILNQTQTIGEILPAYSRDLTFRFVARDNQEVAGVDYDEISFSVSDAAGPFTVDTIEGQYKGDSAITITWNVANTNLAPVNSQLVNIYLSTDGGLTFTRTLIENTPNDGIETVRLANVVTTQARIKVASADNVFFNINNTDFSIFETPSFDLAFDFNQPNYCSEDDITININTAPVLNFREPINFSLNNLPSGFSASFSDNNIEPGQSTTLTIVNEEGFVGSLSFNLNANAGSISKEETLSTIVQNIPGKPSILSPSQSQTDVFFLPIIVWEDQNVLTNYDLQIATDSDFTNIVESAENISGFGYQVQNELEGLTQHFVRIRTKNNCGISDYAVTSFTTENIDCDVAASSNVPIIIPDSVSTIQSTLVLKEKGSIVSVEVRDLRGTHSFISDLRVTLISPQNTQVVLFDGICTEQDNFNVSFSDLAESGNLPCPPVDGLTYLPLDSLDAFTGEEIEGKWTLMIEDLENLDGGQLTNWGLRFCVRNPQFRPDPPLNLKASYAGGKKVQLDWEDVENEISYTVERAVRERTRFEEIAVLPENTTTYIEELPNSEITYEYRVFATNTIGDSDYSNTVMASLSILNTNNKLSSEIIIYPNPAKDKLYIKNESQQKIEAVYIRNTMGQLIKQQTGQVESIDVTTLQAGLYFIQLQIGNEQIVKQVVIHH</sequence>
<dbReference type="NCBIfam" id="TIGR04183">
    <property type="entry name" value="Por_Secre_tail"/>
    <property type="match status" value="1"/>
</dbReference>
<evidence type="ECO:0000259" key="3">
    <source>
        <dbReference type="PROSITE" id="PS50853"/>
    </source>
</evidence>
<dbReference type="InterPro" id="IPR002884">
    <property type="entry name" value="P_dom"/>
</dbReference>
<comment type="caution">
    <text evidence="5">The sequence shown here is derived from an EMBL/GenBank/DDBJ whole genome shotgun (WGS) entry which is preliminary data.</text>
</comment>
<dbReference type="PROSITE" id="PS50853">
    <property type="entry name" value="FN3"/>
    <property type="match status" value="1"/>
</dbReference>